<name>A0A7T8K6Y3_CALRO</name>
<evidence type="ECO:0000313" key="1">
    <source>
        <dbReference type="EMBL" id="QQP48563.1"/>
    </source>
</evidence>
<organism evidence="1 2">
    <name type="scientific">Caligus rogercresseyi</name>
    <name type="common">Sea louse</name>
    <dbReference type="NCBI Taxonomy" id="217165"/>
    <lineage>
        <taxon>Eukaryota</taxon>
        <taxon>Metazoa</taxon>
        <taxon>Ecdysozoa</taxon>
        <taxon>Arthropoda</taxon>
        <taxon>Crustacea</taxon>
        <taxon>Multicrustacea</taxon>
        <taxon>Hexanauplia</taxon>
        <taxon>Copepoda</taxon>
        <taxon>Siphonostomatoida</taxon>
        <taxon>Caligidae</taxon>
        <taxon>Caligus</taxon>
    </lineage>
</organism>
<gene>
    <name evidence="1" type="ORF">FKW44_008925</name>
</gene>
<evidence type="ECO:0000313" key="2">
    <source>
        <dbReference type="Proteomes" id="UP000595437"/>
    </source>
</evidence>
<keyword evidence="2" id="KW-1185">Reference proteome</keyword>
<reference evidence="2" key="1">
    <citation type="submission" date="2021-01" db="EMBL/GenBank/DDBJ databases">
        <title>Caligus Genome Assembly.</title>
        <authorList>
            <person name="Gallardo-Escarate C."/>
        </authorList>
    </citation>
    <scope>NUCLEOTIDE SEQUENCE [LARGE SCALE GENOMIC DNA]</scope>
</reference>
<accession>A0A7T8K6Y3</accession>
<proteinExistence type="predicted"/>
<dbReference type="AlphaFoldDB" id="A0A7T8K6Y3"/>
<dbReference type="EMBL" id="CP045895">
    <property type="protein sequence ID" value="QQP48563.1"/>
    <property type="molecule type" value="Genomic_DNA"/>
</dbReference>
<protein>
    <submittedName>
        <fullName evidence="1">Uncharacterized protein</fullName>
    </submittedName>
</protein>
<sequence>MGHLSTFIAFQADMAACFTKISFTDGRCDLSRRSTTRNHLLFELQQDTCEIVHGKLRI</sequence>
<dbReference type="Proteomes" id="UP000595437">
    <property type="component" value="Chromosome 6"/>
</dbReference>